<keyword evidence="2" id="KW-1185">Reference proteome</keyword>
<accession>A0A183LV88</accession>
<sequence>MANSNQITIDGWVPDDVETFTCLDSIIDKGGGPDADVKARNVRVGKESLQLESIWNSKQLSINSKFRIFNTNIKTILMNHYGNNQTALQSKRLAGMMKETWKEEGQRTRCVENWKQMKKE</sequence>
<dbReference type="Pfam" id="PF20049">
    <property type="entry name" value="DUF6451"/>
    <property type="match status" value="1"/>
</dbReference>
<protein>
    <submittedName>
        <fullName evidence="1">Uncharacterized protein</fullName>
    </submittedName>
</protein>
<name>A0A183LV88_9TREM</name>
<dbReference type="EMBL" id="UZAI01003170">
    <property type="protein sequence ID" value="VDO77721.1"/>
    <property type="molecule type" value="Genomic_DNA"/>
</dbReference>
<reference evidence="1 2" key="1">
    <citation type="submission" date="2018-11" db="EMBL/GenBank/DDBJ databases">
        <authorList>
            <consortium name="Pathogen Informatics"/>
        </authorList>
    </citation>
    <scope>NUCLEOTIDE SEQUENCE [LARGE SCALE GENOMIC DNA]</scope>
    <source>
        <strain evidence="1 2">Zambia</strain>
    </source>
</reference>
<organism evidence="1 2">
    <name type="scientific">Schistosoma margrebowiei</name>
    <dbReference type="NCBI Taxonomy" id="48269"/>
    <lineage>
        <taxon>Eukaryota</taxon>
        <taxon>Metazoa</taxon>
        <taxon>Spiralia</taxon>
        <taxon>Lophotrochozoa</taxon>
        <taxon>Platyhelminthes</taxon>
        <taxon>Trematoda</taxon>
        <taxon>Digenea</taxon>
        <taxon>Strigeidida</taxon>
        <taxon>Schistosomatoidea</taxon>
        <taxon>Schistosomatidae</taxon>
        <taxon>Schistosoma</taxon>
    </lineage>
</organism>
<gene>
    <name evidence="1" type="ORF">SMRZ_LOCUS7713</name>
</gene>
<dbReference type="Proteomes" id="UP000277204">
    <property type="component" value="Unassembled WGS sequence"/>
</dbReference>
<evidence type="ECO:0000313" key="2">
    <source>
        <dbReference type="Proteomes" id="UP000277204"/>
    </source>
</evidence>
<dbReference type="InterPro" id="IPR045609">
    <property type="entry name" value="DUF6451"/>
</dbReference>
<evidence type="ECO:0000313" key="1">
    <source>
        <dbReference type="EMBL" id="VDO77721.1"/>
    </source>
</evidence>
<dbReference type="AlphaFoldDB" id="A0A183LV88"/>
<proteinExistence type="predicted"/>